<gene>
    <name evidence="1" type="ORF">U732_1054</name>
</gene>
<name>A0A0C1R1J9_9CLOT</name>
<dbReference type="InterPro" id="IPR011048">
    <property type="entry name" value="Haem_d1_sf"/>
</dbReference>
<protein>
    <submittedName>
        <fullName evidence="1">Lactonase, 7-bladed beta-propeller family protein</fullName>
    </submittedName>
</protein>
<dbReference type="RefSeq" id="WP_039631796.1">
    <property type="nucleotide sequence ID" value="NZ_AYSO01000015.1"/>
</dbReference>
<dbReference type="EMBL" id="AYSO01000015">
    <property type="protein sequence ID" value="KIE47287.1"/>
    <property type="molecule type" value="Genomic_DNA"/>
</dbReference>
<dbReference type="SUPFAM" id="SSF51004">
    <property type="entry name" value="C-terminal (heme d1) domain of cytochrome cd1-nitrite reductase"/>
    <property type="match status" value="1"/>
</dbReference>
<accession>A0A0C1R1J9</accession>
<proteinExistence type="predicted"/>
<reference evidence="1 2" key="1">
    <citation type="journal article" date="2015" name="Infect. Genet. Evol.">
        <title>Genomic sequences of six botulinum neurotoxin-producing strains representing three clostridial species illustrate the mobility and diversity of botulinum neurotoxin genes.</title>
        <authorList>
            <person name="Smith T.J."/>
            <person name="Hill K.K."/>
            <person name="Xie G."/>
            <person name="Foley B.T."/>
            <person name="Williamson C.H."/>
            <person name="Foster J.T."/>
            <person name="Johnson S.L."/>
            <person name="Chertkov O."/>
            <person name="Teshima H."/>
            <person name="Gibbons H.S."/>
            <person name="Johnsky L.A."/>
            <person name="Karavis M.A."/>
            <person name="Smith L.A."/>
        </authorList>
    </citation>
    <scope>NUCLEOTIDE SEQUENCE [LARGE SCALE GENOMIC DNA]</scope>
    <source>
        <strain evidence="1 2">CDC 2741</strain>
    </source>
</reference>
<organism evidence="1 2">
    <name type="scientific">Clostridium argentinense CDC 2741</name>
    <dbReference type="NCBI Taxonomy" id="1418104"/>
    <lineage>
        <taxon>Bacteria</taxon>
        <taxon>Bacillati</taxon>
        <taxon>Bacillota</taxon>
        <taxon>Clostridia</taxon>
        <taxon>Eubacteriales</taxon>
        <taxon>Clostridiaceae</taxon>
        <taxon>Clostridium</taxon>
    </lineage>
</organism>
<dbReference type="InterPro" id="IPR051200">
    <property type="entry name" value="Host-pathogen_enzymatic-act"/>
</dbReference>
<dbReference type="Proteomes" id="UP000031366">
    <property type="component" value="Unassembled WGS sequence"/>
</dbReference>
<sequence length="487" mass="55095">MSTVERIKKTIYYVSNLGNKTITVIDGEKNTIIRTINLPYKPFRISAHKNGDIYVGSDKSPIAIVCNPNDEIKTLDIPNNGNLEIDAVNGRIYISNTSEVLVYDIFTERKIARLVGFMVIESLKLDSHGKNLVVLDSLRKDLKIYDTSNFKLLTRIKDVGVKPSYILINDNSKFIYVANQGGKAKNSASISTIDIEKKEVFQIELPTNSSITSLALKDNILYGANRGLNRVEIINITTNTLEGFIATTLPEPQNILLTSNKDKLLVTDRNCGGQGTLDIIDTVTNSIVNTILIEEINSQPYDITMVLNEALIENENAIDSTNIEEKKDEIELSPIIVKKIFSSYEENISLSKVIADIPKTYREPFTFQKITIHNGFIVNRTEIREKIKDRPNFSKVKFTLRIPYNIEFRDGKRKKKSIKRFVEKNKEVTLCMPDSIETSELKLVVKTRSKTRKAPVLIKDVFCFSLDILMEIKVVGEVEALVHLNEL</sequence>
<dbReference type="AlphaFoldDB" id="A0A0C1R1J9"/>
<dbReference type="PANTHER" id="PTHR47197:SF3">
    <property type="entry name" value="DIHYDRO-HEME D1 DEHYDROGENASE"/>
    <property type="match status" value="1"/>
</dbReference>
<evidence type="ECO:0000313" key="2">
    <source>
        <dbReference type="Proteomes" id="UP000031366"/>
    </source>
</evidence>
<dbReference type="STRING" id="29341.RSJ17_14880"/>
<dbReference type="OrthoDB" id="1894969at2"/>
<dbReference type="PANTHER" id="PTHR47197">
    <property type="entry name" value="PROTEIN NIRF"/>
    <property type="match status" value="1"/>
</dbReference>
<comment type="caution">
    <text evidence="1">The sequence shown here is derived from an EMBL/GenBank/DDBJ whole genome shotgun (WGS) entry which is preliminary data.</text>
</comment>
<keyword evidence="2" id="KW-1185">Reference proteome</keyword>
<dbReference type="Gene3D" id="2.130.10.10">
    <property type="entry name" value="YVTN repeat-like/Quinoprotein amine dehydrogenase"/>
    <property type="match status" value="2"/>
</dbReference>
<dbReference type="InterPro" id="IPR015943">
    <property type="entry name" value="WD40/YVTN_repeat-like_dom_sf"/>
</dbReference>
<evidence type="ECO:0000313" key="1">
    <source>
        <dbReference type="EMBL" id="KIE47287.1"/>
    </source>
</evidence>